<keyword evidence="3" id="KW-1185">Reference proteome</keyword>
<feature type="compositionally biased region" description="Basic residues" evidence="1">
    <location>
        <begin position="9"/>
        <end position="19"/>
    </location>
</feature>
<sequence length="108" mass="12893">MEREDPTPRKRRFARWRTRQSRETLNRRHAADNEFHCRRREGETQEERQKRPAFFSECGERIHLVSVDSSVLFFMLYSSSTLTIYMRFSSTNFIGKSVTIKSEILLAS</sequence>
<gene>
    <name evidence="2" type="ORF">AVEN_258564_1</name>
</gene>
<name>A0A4Y2TIH6_ARAVE</name>
<protein>
    <submittedName>
        <fullName evidence="2">Uncharacterized protein</fullName>
    </submittedName>
</protein>
<evidence type="ECO:0000256" key="1">
    <source>
        <dbReference type="SAM" id="MobiDB-lite"/>
    </source>
</evidence>
<evidence type="ECO:0000313" key="2">
    <source>
        <dbReference type="EMBL" id="GBN99830.1"/>
    </source>
</evidence>
<evidence type="ECO:0000313" key="3">
    <source>
        <dbReference type="Proteomes" id="UP000499080"/>
    </source>
</evidence>
<feature type="compositionally biased region" description="Basic and acidic residues" evidence="1">
    <location>
        <begin position="20"/>
        <end position="30"/>
    </location>
</feature>
<feature type="region of interest" description="Disordered" evidence="1">
    <location>
        <begin position="1"/>
        <end position="30"/>
    </location>
</feature>
<dbReference type="Proteomes" id="UP000499080">
    <property type="component" value="Unassembled WGS sequence"/>
</dbReference>
<accession>A0A4Y2TIH6</accession>
<dbReference type="EMBL" id="BGPR01028592">
    <property type="protein sequence ID" value="GBN99830.1"/>
    <property type="molecule type" value="Genomic_DNA"/>
</dbReference>
<proteinExistence type="predicted"/>
<reference evidence="2 3" key="1">
    <citation type="journal article" date="2019" name="Sci. Rep.">
        <title>Orb-weaving spider Araneus ventricosus genome elucidates the spidroin gene catalogue.</title>
        <authorList>
            <person name="Kono N."/>
            <person name="Nakamura H."/>
            <person name="Ohtoshi R."/>
            <person name="Moran D.A.P."/>
            <person name="Shinohara A."/>
            <person name="Yoshida Y."/>
            <person name="Fujiwara M."/>
            <person name="Mori M."/>
            <person name="Tomita M."/>
            <person name="Arakawa K."/>
        </authorList>
    </citation>
    <scope>NUCLEOTIDE SEQUENCE [LARGE SCALE GENOMIC DNA]</scope>
</reference>
<comment type="caution">
    <text evidence="2">The sequence shown here is derived from an EMBL/GenBank/DDBJ whole genome shotgun (WGS) entry which is preliminary data.</text>
</comment>
<organism evidence="2 3">
    <name type="scientific">Araneus ventricosus</name>
    <name type="common">Orbweaver spider</name>
    <name type="synonym">Epeira ventricosa</name>
    <dbReference type="NCBI Taxonomy" id="182803"/>
    <lineage>
        <taxon>Eukaryota</taxon>
        <taxon>Metazoa</taxon>
        <taxon>Ecdysozoa</taxon>
        <taxon>Arthropoda</taxon>
        <taxon>Chelicerata</taxon>
        <taxon>Arachnida</taxon>
        <taxon>Araneae</taxon>
        <taxon>Araneomorphae</taxon>
        <taxon>Entelegynae</taxon>
        <taxon>Araneoidea</taxon>
        <taxon>Araneidae</taxon>
        <taxon>Araneus</taxon>
    </lineage>
</organism>
<dbReference type="AlphaFoldDB" id="A0A4Y2TIH6"/>